<dbReference type="Proteomes" id="UP001291623">
    <property type="component" value="Unassembled WGS sequence"/>
</dbReference>
<evidence type="ECO:0000313" key="2">
    <source>
        <dbReference type="Proteomes" id="UP001291623"/>
    </source>
</evidence>
<proteinExistence type="predicted"/>
<protein>
    <submittedName>
        <fullName evidence="1">Uncharacterized protein</fullName>
    </submittedName>
</protein>
<dbReference type="EMBL" id="JAVYJV010000022">
    <property type="protein sequence ID" value="KAK4341179.1"/>
    <property type="molecule type" value="Genomic_DNA"/>
</dbReference>
<reference evidence="1" key="1">
    <citation type="submission" date="2023-12" db="EMBL/GenBank/DDBJ databases">
        <title>Genome assembly of Anisodus tanguticus.</title>
        <authorList>
            <person name="Wang Y.-J."/>
        </authorList>
    </citation>
    <scope>NUCLEOTIDE SEQUENCE</scope>
    <source>
        <strain evidence="1">KB-2021</strain>
        <tissue evidence="1">Leaf</tissue>
    </source>
</reference>
<gene>
    <name evidence="1" type="ORF">RND71_039680</name>
</gene>
<comment type="caution">
    <text evidence="1">The sequence shown here is derived from an EMBL/GenBank/DDBJ whole genome shotgun (WGS) entry which is preliminary data.</text>
</comment>
<accession>A0AAE1QXW4</accession>
<sequence length="91" mass="10804">MKFRHDRRILKLEFSPGDLVLLYISRLKLFLRKLKSRWSGPFKVIKVFSYGVIELESKVGHLFKMNGQRVKHYLGSVDDHRVNTIITLYEP</sequence>
<name>A0AAE1QXW4_9SOLA</name>
<dbReference type="AlphaFoldDB" id="A0AAE1QXW4"/>
<keyword evidence="2" id="KW-1185">Reference proteome</keyword>
<organism evidence="1 2">
    <name type="scientific">Anisodus tanguticus</name>
    <dbReference type="NCBI Taxonomy" id="243964"/>
    <lineage>
        <taxon>Eukaryota</taxon>
        <taxon>Viridiplantae</taxon>
        <taxon>Streptophyta</taxon>
        <taxon>Embryophyta</taxon>
        <taxon>Tracheophyta</taxon>
        <taxon>Spermatophyta</taxon>
        <taxon>Magnoliopsida</taxon>
        <taxon>eudicotyledons</taxon>
        <taxon>Gunneridae</taxon>
        <taxon>Pentapetalae</taxon>
        <taxon>asterids</taxon>
        <taxon>lamiids</taxon>
        <taxon>Solanales</taxon>
        <taxon>Solanaceae</taxon>
        <taxon>Solanoideae</taxon>
        <taxon>Hyoscyameae</taxon>
        <taxon>Anisodus</taxon>
    </lineage>
</organism>
<evidence type="ECO:0000313" key="1">
    <source>
        <dbReference type="EMBL" id="KAK4341179.1"/>
    </source>
</evidence>